<dbReference type="Proteomes" id="UP000032552">
    <property type="component" value="Unassembled WGS sequence"/>
</dbReference>
<name>A0A0C9Q850_LACPA</name>
<accession>A0A0C9Q850</accession>
<dbReference type="AlphaFoldDB" id="A0A0C9Q850"/>
<dbReference type="PANTHER" id="PTHR46401:SF2">
    <property type="entry name" value="GLYCOSYLTRANSFERASE WBBK-RELATED"/>
    <property type="match status" value="1"/>
</dbReference>
<dbReference type="PANTHER" id="PTHR46401">
    <property type="entry name" value="GLYCOSYLTRANSFERASE WBBK-RELATED"/>
    <property type="match status" value="1"/>
</dbReference>
<dbReference type="EMBL" id="BAYM01000039">
    <property type="protein sequence ID" value="GAN36057.1"/>
    <property type="molecule type" value="Genomic_DNA"/>
</dbReference>
<dbReference type="NCBIfam" id="NF046071">
    <property type="entry name" value="B1-4RhmsylTfaseCps2T"/>
    <property type="match status" value="1"/>
</dbReference>
<evidence type="ECO:0000313" key="3">
    <source>
        <dbReference type="EMBL" id="GAN36057.1"/>
    </source>
</evidence>
<comment type="caution">
    <text evidence="3">The sequence shown here is derived from an EMBL/GenBank/DDBJ whole genome shotgun (WGS) entry which is preliminary data.</text>
</comment>
<dbReference type="GO" id="GO:0009103">
    <property type="term" value="P:lipopolysaccharide biosynthetic process"/>
    <property type="evidence" value="ECO:0007669"/>
    <property type="project" value="TreeGrafter"/>
</dbReference>
<evidence type="ECO:0000256" key="1">
    <source>
        <dbReference type="ARBA" id="ARBA00022679"/>
    </source>
</evidence>
<evidence type="ECO:0000313" key="4">
    <source>
        <dbReference type="Proteomes" id="UP000032552"/>
    </source>
</evidence>
<proteinExistence type="predicted"/>
<organism evidence="3 4">
    <name type="scientific">Lacticaseibacillus paracasei NRIC 0644</name>
    <dbReference type="NCBI Taxonomy" id="1435038"/>
    <lineage>
        <taxon>Bacteria</taxon>
        <taxon>Bacillati</taxon>
        <taxon>Bacillota</taxon>
        <taxon>Bacilli</taxon>
        <taxon>Lactobacillales</taxon>
        <taxon>Lactobacillaceae</taxon>
        <taxon>Lacticaseibacillus</taxon>
    </lineage>
</organism>
<dbReference type="Gene3D" id="3.40.50.2000">
    <property type="entry name" value="Glycogen Phosphorylase B"/>
    <property type="match status" value="2"/>
</dbReference>
<dbReference type="Pfam" id="PF09314">
    <property type="entry name" value="DUF1972"/>
    <property type="match status" value="1"/>
</dbReference>
<feature type="domain" description="DUF1972" evidence="2">
    <location>
        <begin position="1"/>
        <end position="190"/>
    </location>
</feature>
<dbReference type="InterPro" id="IPR015393">
    <property type="entry name" value="DUF1972"/>
</dbReference>
<dbReference type="RefSeq" id="WP_045625147.1">
    <property type="nucleotide sequence ID" value="NZ_BAYM01000039.1"/>
</dbReference>
<dbReference type="GO" id="GO:0016757">
    <property type="term" value="F:glycosyltransferase activity"/>
    <property type="evidence" value="ECO:0007669"/>
    <property type="project" value="TreeGrafter"/>
</dbReference>
<reference evidence="4" key="1">
    <citation type="submission" date="2014-05" db="EMBL/GenBank/DDBJ databases">
        <title>Whole genome sequencing of Lactobacillus casei NRIC0644.</title>
        <authorList>
            <person name="Atarashi H."/>
            <person name="Yoshida Y."/>
            <person name="Fujimura S."/>
            <person name="Tanaka N."/>
            <person name="Shiwa Y."/>
            <person name="Yoshikawa H."/>
            <person name="Okada S."/>
            <person name="Nakagawa J."/>
        </authorList>
    </citation>
    <scope>NUCLEOTIDE SEQUENCE [LARGE SCALE GENOMIC DNA]</scope>
    <source>
        <strain evidence="4">NRIC0644</strain>
    </source>
</reference>
<dbReference type="SUPFAM" id="SSF53756">
    <property type="entry name" value="UDP-Glycosyltransferase/glycogen phosphorylase"/>
    <property type="match status" value="1"/>
</dbReference>
<protein>
    <recommendedName>
        <fullName evidence="2">DUF1972 domain-containing protein</fullName>
    </recommendedName>
</protein>
<evidence type="ECO:0000259" key="2">
    <source>
        <dbReference type="Pfam" id="PF09314"/>
    </source>
</evidence>
<gene>
    <name evidence="3" type="ORF">LC0644_0646</name>
</gene>
<sequence length="398" mass="45897">MQHVYIIGSKGIPARYGGYETFVDKLTAGQVSRDIKYHVAARSDNSEFGSKKRFEYNNAEVFNISVPNIGPAQAIYYDLAALSFAIKDAKRIHAKNPIFYILACRIGPFIRNYVKRIHQLHGTYFVNPDGHEWKRAKWSKPVRRYWKISEKLMIKYSDLVVCDNKKIEEYIQKQYGRFTPKTVFIAYGTDTTPSFLTSENSKVREWFELHHLQEGNYYLVVGRFVPENNFETMIREFLNSTSKRQLVVITNVKKNKFYGSLLKKTNFDQDARINFVGTVYDQPLLRYIRENAYGYLHGHEVGGTNPSLLEALSTTPLNLLIDVGFNKSVAGNAALYWSKKSGSLASAINKAESLSSTNVDKYRDDARSIIAREYTWPIIVHKYERLFNKSYMSEDKPS</sequence>
<keyword evidence="1" id="KW-0808">Transferase</keyword>